<evidence type="ECO:0000313" key="3">
    <source>
        <dbReference type="Proteomes" id="UP000187209"/>
    </source>
</evidence>
<accession>A0A1R2B175</accession>
<name>A0A1R2B175_9CILI</name>
<gene>
    <name evidence="2" type="ORF">SteCoe_31561</name>
</gene>
<proteinExistence type="predicted"/>
<evidence type="ECO:0000256" key="1">
    <source>
        <dbReference type="SAM" id="MobiDB-lite"/>
    </source>
</evidence>
<dbReference type="AlphaFoldDB" id="A0A1R2B175"/>
<feature type="compositionally biased region" description="Basic and acidic residues" evidence="1">
    <location>
        <begin position="88"/>
        <end position="103"/>
    </location>
</feature>
<organism evidence="2 3">
    <name type="scientific">Stentor coeruleus</name>
    <dbReference type="NCBI Taxonomy" id="5963"/>
    <lineage>
        <taxon>Eukaryota</taxon>
        <taxon>Sar</taxon>
        <taxon>Alveolata</taxon>
        <taxon>Ciliophora</taxon>
        <taxon>Postciliodesmatophora</taxon>
        <taxon>Heterotrichea</taxon>
        <taxon>Heterotrichida</taxon>
        <taxon>Stentoridae</taxon>
        <taxon>Stentor</taxon>
    </lineage>
</organism>
<comment type="caution">
    <text evidence="2">The sequence shown here is derived from an EMBL/GenBank/DDBJ whole genome shotgun (WGS) entry which is preliminary data.</text>
</comment>
<evidence type="ECO:0000313" key="2">
    <source>
        <dbReference type="EMBL" id="OMJ70465.1"/>
    </source>
</evidence>
<feature type="region of interest" description="Disordered" evidence="1">
    <location>
        <begin position="68"/>
        <end position="109"/>
    </location>
</feature>
<sequence length="219" mass="24921">MGCAALNYRAGLNKEKSNIVYDSNSEKLPPQVLEGFEKILKSVKKKNDIKKPQPLSSRQKRQNLNALLPQNSDMIPAETNKDQTLPKNSEKDENERKVPEKQESIPQESVIAPEILKKKESIQFPHIERKITIHSELKIERVRKDSALSDLISEHDPREEANAEDDNIEETKQAMENEEKPLLEMNFLDADSGQVPVIDFGFAEENDVNFTSNIKQSAN</sequence>
<reference evidence="2 3" key="1">
    <citation type="submission" date="2016-11" db="EMBL/GenBank/DDBJ databases">
        <title>The macronuclear genome of Stentor coeruleus: a giant cell with tiny introns.</title>
        <authorList>
            <person name="Slabodnick M."/>
            <person name="Ruby J.G."/>
            <person name="Reiff S.B."/>
            <person name="Swart E.C."/>
            <person name="Gosai S."/>
            <person name="Prabakaran S."/>
            <person name="Witkowska E."/>
            <person name="Larue G.E."/>
            <person name="Fisher S."/>
            <person name="Freeman R.M."/>
            <person name="Gunawardena J."/>
            <person name="Chu W."/>
            <person name="Stover N.A."/>
            <person name="Gregory B.D."/>
            <person name="Nowacki M."/>
            <person name="Derisi J."/>
            <person name="Roy S.W."/>
            <person name="Marshall W.F."/>
            <person name="Sood P."/>
        </authorList>
    </citation>
    <scope>NUCLEOTIDE SEQUENCE [LARGE SCALE GENOMIC DNA]</scope>
    <source>
        <strain evidence="2">WM001</strain>
    </source>
</reference>
<dbReference type="Proteomes" id="UP000187209">
    <property type="component" value="Unassembled WGS sequence"/>
</dbReference>
<keyword evidence="3" id="KW-1185">Reference proteome</keyword>
<dbReference type="EMBL" id="MPUH01001085">
    <property type="protein sequence ID" value="OMJ70465.1"/>
    <property type="molecule type" value="Genomic_DNA"/>
</dbReference>
<protein>
    <submittedName>
        <fullName evidence="2">Uncharacterized protein</fullName>
    </submittedName>
</protein>